<gene>
    <name evidence="2" type="ORF">FGO68_gene16100</name>
</gene>
<reference evidence="2" key="1">
    <citation type="submission" date="2019-06" db="EMBL/GenBank/DDBJ databases">
        <authorList>
            <person name="Zheng W."/>
        </authorList>
    </citation>
    <scope>NUCLEOTIDE SEQUENCE</scope>
    <source>
        <strain evidence="2">QDHG01</strain>
    </source>
</reference>
<protein>
    <recommendedName>
        <fullName evidence="1">Macro domain-containing protein</fullName>
    </recommendedName>
</protein>
<feature type="domain" description="Macro" evidence="1">
    <location>
        <begin position="1"/>
        <end position="110"/>
    </location>
</feature>
<dbReference type="OrthoDB" id="6133115at2759"/>
<dbReference type="SUPFAM" id="SSF52949">
    <property type="entry name" value="Macro domain-like"/>
    <property type="match status" value="1"/>
</dbReference>
<evidence type="ECO:0000313" key="2">
    <source>
        <dbReference type="EMBL" id="TNV75820.1"/>
    </source>
</evidence>
<dbReference type="AlphaFoldDB" id="A0A8J8NKC4"/>
<keyword evidence="3" id="KW-1185">Reference proteome</keyword>
<dbReference type="Proteomes" id="UP000785679">
    <property type="component" value="Unassembled WGS sequence"/>
</dbReference>
<accession>A0A8J8NKC4</accession>
<evidence type="ECO:0000313" key="3">
    <source>
        <dbReference type="Proteomes" id="UP000785679"/>
    </source>
</evidence>
<proteinExistence type="predicted"/>
<dbReference type="EMBL" id="RRYP01014756">
    <property type="protein sequence ID" value="TNV75820.1"/>
    <property type="molecule type" value="Genomic_DNA"/>
</dbReference>
<dbReference type="Pfam" id="PF01661">
    <property type="entry name" value="Macro"/>
    <property type="match status" value="1"/>
</dbReference>
<dbReference type="PANTHER" id="PTHR11106:SF27">
    <property type="entry name" value="MACRO DOMAIN-CONTAINING PROTEIN"/>
    <property type="match status" value="1"/>
</dbReference>
<comment type="caution">
    <text evidence="2">The sequence shown here is derived from an EMBL/GenBank/DDBJ whole genome shotgun (WGS) entry which is preliminary data.</text>
</comment>
<dbReference type="Gene3D" id="3.40.220.10">
    <property type="entry name" value="Leucine Aminopeptidase, subunit E, domain 1"/>
    <property type="match status" value="1"/>
</dbReference>
<dbReference type="PROSITE" id="PS51154">
    <property type="entry name" value="MACRO"/>
    <property type="match status" value="1"/>
</dbReference>
<name>A0A8J8NKC4_HALGN</name>
<organism evidence="2 3">
    <name type="scientific">Halteria grandinella</name>
    <dbReference type="NCBI Taxonomy" id="5974"/>
    <lineage>
        <taxon>Eukaryota</taxon>
        <taxon>Sar</taxon>
        <taxon>Alveolata</taxon>
        <taxon>Ciliophora</taxon>
        <taxon>Intramacronucleata</taxon>
        <taxon>Spirotrichea</taxon>
        <taxon>Stichotrichia</taxon>
        <taxon>Sporadotrichida</taxon>
        <taxon>Halteriidae</taxon>
        <taxon>Halteria</taxon>
    </lineage>
</organism>
<dbReference type="InterPro" id="IPR043472">
    <property type="entry name" value="Macro_dom-like"/>
</dbReference>
<evidence type="ECO:0000259" key="1">
    <source>
        <dbReference type="PROSITE" id="PS51154"/>
    </source>
</evidence>
<dbReference type="InterPro" id="IPR002589">
    <property type="entry name" value="Macro_dom"/>
</dbReference>
<dbReference type="PANTHER" id="PTHR11106">
    <property type="entry name" value="GANGLIOSIDE INDUCED DIFFERENTIATION ASSOCIATED PROTEIN 2-RELATED"/>
    <property type="match status" value="1"/>
</dbReference>
<sequence>MLGGQGHITSKGVNAIIHTVGPYLDEQGHTKPLVLANCYRNSLKIALSLQADSIIFPSISTGYYGYPMLEAAEIAINTVTEVLAGASIVVYMAAYDDVNYQILSKVAGLI</sequence>